<accession>A0A7E4ZRK9</accession>
<evidence type="ECO:0000256" key="6">
    <source>
        <dbReference type="ARBA" id="ARBA00022801"/>
    </source>
</evidence>
<proteinExistence type="inferred from homology"/>
<dbReference type="WBParaSite" id="Pan_g13326.t1">
    <property type="protein sequence ID" value="Pan_g13326.t1"/>
    <property type="gene ID" value="Pan_g13326"/>
</dbReference>
<dbReference type="Gene3D" id="3.40.1490.10">
    <property type="entry name" value="Bit1"/>
    <property type="match status" value="1"/>
</dbReference>
<dbReference type="InterPro" id="IPR015940">
    <property type="entry name" value="UBA"/>
</dbReference>
<keyword evidence="4 13" id="KW-0812">Transmembrane</keyword>
<sequence length="408" mass="44702">MTHNEASMDGAFGASFRTGRRPFEGEQSPYRTALLLARMRQGSNLRFIRVGLPFFAIVFGSAFGLHYFQQVRYDFSQVKKESAQIDKIHDDLAKAGVKTRKGLTVEDVYQEVAELDTDNWDNIRGPRSDHPDFSPPEPNASPVPPNPQDPSTAPAPRDPQNEDVVPDPTQPLQIDGERVPNEPSAPEEPSSSQSATSHPSDPNEPQIDPHILAAVLEFGYDEYISYLAIRRTNGVSAEAAINWILDHSNESDFEDNSEDSEEEDVEMGAAQSSEAVASNAASLIRALRPARTHKMVFVANMSLKMGTGKLAAQVGHACLGVYRTAIRSEEGNEAIRAWEGHGAVKIVVKGQSTEQLIDMFRQAKDLGLYAYVVQDAGYTQIPPGSRTILGIFGPQEVVDQVTGTLKLL</sequence>
<keyword evidence="7 13" id="KW-1133">Transmembrane helix</keyword>
<feature type="transmembrane region" description="Helical" evidence="13">
    <location>
        <begin position="47"/>
        <end position="68"/>
    </location>
</feature>
<feature type="region of interest" description="Disordered" evidence="12">
    <location>
        <begin position="116"/>
        <end position="207"/>
    </location>
</feature>
<name>A0A7E4ZRK9_PANRE</name>
<evidence type="ECO:0000256" key="8">
    <source>
        <dbReference type="ARBA" id="ARBA00023128"/>
    </source>
</evidence>
<dbReference type="PROSITE" id="PS50030">
    <property type="entry name" value="UBA"/>
    <property type="match status" value="1"/>
</dbReference>
<dbReference type="GO" id="GO:0005743">
    <property type="term" value="C:mitochondrial inner membrane"/>
    <property type="evidence" value="ECO:0007669"/>
    <property type="project" value="UniProtKB-SubCell"/>
</dbReference>
<dbReference type="GO" id="GO:0004045">
    <property type="term" value="F:peptidyl-tRNA hydrolase activity"/>
    <property type="evidence" value="ECO:0007669"/>
    <property type="project" value="UniProtKB-EC"/>
</dbReference>
<reference evidence="16" key="2">
    <citation type="submission" date="2020-10" db="UniProtKB">
        <authorList>
            <consortium name="WormBaseParasite"/>
        </authorList>
    </citation>
    <scope>IDENTIFICATION</scope>
</reference>
<evidence type="ECO:0000313" key="16">
    <source>
        <dbReference type="WBParaSite" id="Pan_g13326.t1"/>
    </source>
</evidence>
<reference evidence="15" key="1">
    <citation type="journal article" date="2013" name="Genetics">
        <title>The draft genome and transcriptome of Panagrellus redivivus are shaped by the harsh demands of a free-living lifestyle.</title>
        <authorList>
            <person name="Srinivasan J."/>
            <person name="Dillman A.R."/>
            <person name="Macchietto M.G."/>
            <person name="Heikkinen L."/>
            <person name="Lakso M."/>
            <person name="Fracchia K.M."/>
            <person name="Antoshechkin I."/>
            <person name="Mortazavi A."/>
            <person name="Wong G."/>
            <person name="Sternberg P.W."/>
        </authorList>
    </citation>
    <scope>NUCLEOTIDE SEQUENCE [LARGE SCALE GENOMIC DNA]</scope>
    <source>
        <strain evidence="15">MT8872</strain>
    </source>
</reference>
<evidence type="ECO:0000256" key="5">
    <source>
        <dbReference type="ARBA" id="ARBA00022792"/>
    </source>
</evidence>
<feature type="compositionally biased region" description="Low complexity" evidence="12">
    <location>
        <begin position="181"/>
        <end position="200"/>
    </location>
</feature>
<keyword evidence="9 13" id="KW-0472">Membrane</keyword>
<dbReference type="InterPro" id="IPR023476">
    <property type="entry name" value="Pep_tRNA_hydro_II_dom_sf"/>
</dbReference>
<dbReference type="Gene3D" id="1.10.8.10">
    <property type="entry name" value="DNA helicase RuvA subunit, C-terminal domain"/>
    <property type="match status" value="1"/>
</dbReference>
<dbReference type="InterPro" id="IPR020164">
    <property type="entry name" value="Cyt_c_Oxase_assmbl_COX16"/>
</dbReference>
<dbReference type="InterPro" id="IPR002833">
    <property type="entry name" value="PTH2"/>
</dbReference>
<dbReference type="CDD" id="cd02430">
    <property type="entry name" value="PTH2"/>
    <property type="match status" value="1"/>
</dbReference>
<keyword evidence="5" id="KW-0999">Mitochondrion inner membrane</keyword>
<dbReference type="PANTHER" id="PTHR12649:SF11">
    <property type="entry name" value="PEPTIDYL-TRNA HYDROLASE 2, MITOCHONDRIAL"/>
    <property type="match status" value="1"/>
</dbReference>
<dbReference type="Pfam" id="PF01981">
    <property type="entry name" value="PTH2"/>
    <property type="match status" value="1"/>
</dbReference>
<dbReference type="Pfam" id="PF22562">
    <property type="entry name" value="UBA_7"/>
    <property type="match status" value="1"/>
</dbReference>
<evidence type="ECO:0000313" key="15">
    <source>
        <dbReference type="Proteomes" id="UP000492821"/>
    </source>
</evidence>
<evidence type="ECO:0000259" key="14">
    <source>
        <dbReference type="PROSITE" id="PS50030"/>
    </source>
</evidence>
<dbReference type="GO" id="GO:0005829">
    <property type="term" value="C:cytosol"/>
    <property type="evidence" value="ECO:0007669"/>
    <property type="project" value="TreeGrafter"/>
</dbReference>
<evidence type="ECO:0000256" key="9">
    <source>
        <dbReference type="ARBA" id="ARBA00023136"/>
    </source>
</evidence>
<dbReference type="Proteomes" id="UP000492821">
    <property type="component" value="Unassembled WGS sequence"/>
</dbReference>
<keyword evidence="6" id="KW-0378">Hydrolase</keyword>
<evidence type="ECO:0000256" key="4">
    <source>
        <dbReference type="ARBA" id="ARBA00022692"/>
    </source>
</evidence>
<comment type="similarity">
    <text evidence="10">Belongs to the PTH2 family.</text>
</comment>
<comment type="subcellular location">
    <subcellularLocation>
        <location evidence="1">Mitochondrion inner membrane</location>
        <topology evidence="1">Single-pass membrane protein</topology>
    </subcellularLocation>
</comment>
<dbReference type="FunFam" id="3.40.1490.10:FF:000002">
    <property type="entry name" value="Peptidyl-tRNA hydrolase 2, mitochondrial"/>
    <property type="match status" value="1"/>
</dbReference>
<keyword evidence="8" id="KW-0496">Mitochondrion</keyword>
<dbReference type="SUPFAM" id="SSF46934">
    <property type="entry name" value="UBA-like"/>
    <property type="match status" value="1"/>
</dbReference>
<evidence type="ECO:0000256" key="13">
    <source>
        <dbReference type="SAM" id="Phobius"/>
    </source>
</evidence>
<dbReference type="AlphaFoldDB" id="A0A7E4ZRK9"/>
<evidence type="ECO:0000256" key="2">
    <source>
        <dbReference type="ARBA" id="ARBA00008370"/>
    </source>
</evidence>
<protein>
    <recommendedName>
        <fullName evidence="3">peptidyl-tRNA hydrolase</fullName>
        <ecNumber evidence="3">3.1.1.29</ecNumber>
    </recommendedName>
</protein>
<dbReference type="SUPFAM" id="SSF102462">
    <property type="entry name" value="Peptidyl-tRNA hydrolase II"/>
    <property type="match status" value="1"/>
</dbReference>
<comment type="catalytic activity">
    <reaction evidence="11">
        <text>an N-acyl-L-alpha-aminoacyl-tRNA + H2O = an N-acyl-L-amino acid + a tRNA + H(+)</text>
        <dbReference type="Rhea" id="RHEA:54448"/>
        <dbReference type="Rhea" id="RHEA-COMP:10123"/>
        <dbReference type="Rhea" id="RHEA-COMP:13883"/>
        <dbReference type="ChEBI" id="CHEBI:15377"/>
        <dbReference type="ChEBI" id="CHEBI:15378"/>
        <dbReference type="ChEBI" id="CHEBI:59874"/>
        <dbReference type="ChEBI" id="CHEBI:78442"/>
        <dbReference type="ChEBI" id="CHEBI:138191"/>
        <dbReference type="EC" id="3.1.1.29"/>
    </reaction>
</comment>
<dbReference type="Pfam" id="PF14138">
    <property type="entry name" value="COX16"/>
    <property type="match status" value="1"/>
</dbReference>
<dbReference type="EC" id="3.1.1.29" evidence="3"/>
<feature type="domain" description="UBA" evidence="14">
    <location>
        <begin position="206"/>
        <end position="247"/>
    </location>
</feature>
<keyword evidence="15" id="KW-1185">Reference proteome</keyword>
<evidence type="ECO:0000256" key="11">
    <source>
        <dbReference type="ARBA" id="ARBA00048707"/>
    </source>
</evidence>
<feature type="compositionally biased region" description="Pro residues" evidence="12">
    <location>
        <begin position="133"/>
        <end position="148"/>
    </location>
</feature>
<evidence type="ECO:0000256" key="7">
    <source>
        <dbReference type="ARBA" id="ARBA00022989"/>
    </source>
</evidence>
<comment type="similarity">
    <text evidence="2">Belongs to the COX16 family.</text>
</comment>
<organism evidence="15 16">
    <name type="scientific">Panagrellus redivivus</name>
    <name type="common">Microworm</name>
    <dbReference type="NCBI Taxonomy" id="6233"/>
    <lineage>
        <taxon>Eukaryota</taxon>
        <taxon>Metazoa</taxon>
        <taxon>Ecdysozoa</taxon>
        <taxon>Nematoda</taxon>
        <taxon>Chromadorea</taxon>
        <taxon>Rhabditida</taxon>
        <taxon>Tylenchina</taxon>
        <taxon>Panagrolaimomorpha</taxon>
        <taxon>Panagrolaimoidea</taxon>
        <taxon>Panagrolaimidae</taxon>
        <taxon>Panagrellus</taxon>
    </lineage>
</organism>
<dbReference type="NCBIfam" id="TIGR00283">
    <property type="entry name" value="arch_pth2"/>
    <property type="match status" value="1"/>
</dbReference>
<evidence type="ECO:0000256" key="12">
    <source>
        <dbReference type="SAM" id="MobiDB-lite"/>
    </source>
</evidence>
<evidence type="ECO:0000256" key="1">
    <source>
        <dbReference type="ARBA" id="ARBA00004434"/>
    </source>
</evidence>
<dbReference type="PANTHER" id="PTHR12649">
    <property type="entry name" value="PEPTIDYL-TRNA HYDROLASE 2"/>
    <property type="match status" value="1"/>
</dbReference>
<evidence type="ECO:0000256" key="10">
    <source>
        <dbReference type="ARBA" id="ARBA00038050"/>
    </source>
</evidence>
<evidence type="ECO:0000256" key="3">
    <source>
        <dbReference type="ARBA" id="ARBA00013260"/>
    </source>
</evidence>
<dbReference type="InterPro" id="IPR009060">
    <property type="entry name" value="UBA-like_sf"/>
</dbReference>